<geneLocation type="plasmid" evidence="1">
    <name>p61806-CTXM</name>
</geneLocation>
<accession>A0A2L1KKX1</accession>
<organism evidence="1">
    <name type="scientific">Escherichia coli</name>
    <dbReference type="NCBI Taxonomy" id="562"/>
    <lineage>
        <taxon>Bacteria</taxon>
        <taxon>Pseudomonadati</taxon>
        <taxon>Pseudomonadota</taxon>
        <taxon>Gammaproteobacteria</taxon>
        <taxon>Enterobacterales</taxon>
        <taxon>Enterobacteriaceae</taxon>
        <taxon>Escherichia</taxon>
    </lineage>
</organism>
<dbReference type="EMBL" id="MF344576">
    <property type="protein sequence ID" value="AVE23145.1"/>
    <property type="molecule type" value="Genomic_DNA"/>
</dbReference>
<keyword evidence="1" id="KW-0614">Plasmid</keyword>
<sequence>MFLHTVTGYLLPYHHGYQRTGIHALREVSHCQKKTPERYYFAILIAPVFINKKETMK</sequence>
<name>A0A2L1KKX1_ECOLX</name>
<proteinExistence type="predicted"/>
<evidence type="ECO:0000313" key="1">
    <source>
        <dbReference type="EMBL" id="AVE23145.1"/>
    </source>
</evidence>
<protein>
    <submittedName>
        <fullName evidence="1">Uncharacterized protein</fullName>
    </submittedName>
</protein>
<reference evidence="1" key="1">
    <citation type="journal article" date="2019" name="Front. Microbiol.">
        <title>Replicon-Based Typing of IncI-Complex Plasmids, and Comparative Genomics Analysis of IncIgamma/K1 Plasmids.</title>
        <authorList>
            <person name="Zhang D."/>
            <person name="Zhao Y."/>
            <person name="Feng J."/>
            <person name="Hu L."/>
            <person name="Jiang X."/>
            <person name="Zhan Z."/>
            <person name="Yang H."/>
            <person name="Yang W."/>
            <person name="Gao B."/>
            <person name="Wang J."/>
            <person name="Li J."/>
            <person name="Yin Z."/>
            <person name="Zhou D."/>
        </authorList>
    </citation>
    <scope>NUCLEOTIDE SEQUENCE</scope>
    <source>
        <strain evidence="1">15061806</strain>
        <plasmid evidence="1">p61806-CTXM</plasmid>
    </source>
</reference>
<dbReference type="AlphaFoldDB" id="A0A2L1KKX1"/>